<dbReference type="EMBL" id="CP011454">
    <property type="protein sequence ID" value="AMW06831.1"/>
    <property type="molecule type" value="Genomic_DNA"/>
</dbReference>
<keyword evidence="2" id="KW-0472">Membrane</keyword>
<gene>
    <name evidence="3" type="ORF">GEMMAAP_12620</name>
</gene>
<evidence type="ECO:0000313" key="3">
    <source>
        <dbReference type="EMBL" id="AMW06831.1"/>
    </source>
</evidence>
<reference evidence="3 4" key="1">
    <citation type="journal article" date="2014" name="Proc. Natl. Acad. Sci. U.S.A.">
        <title>Functional type 2 photosynthetic reaction centers found in the rare bacterial phylum Gemmatimonadetes.</title>
        <authorList>
            <person name="Zeng Y."/>
            <person name="Feng F."/>
            <person name="Medova H."/>
            <person name="Dean J."/>
            <person name="Koblizek M."/>
        </authorList>
    </citation>
    <scope>NUCLEOTIDE SEQUENCE [LARGE SCALE GENOMIC DNA]</scope>
    <source>
        <strain evidence="3 4">AP64</strain>
    </source>
</reference>
<feature type="region of interest" description="Disordered" evidence="1">
    <location>
        <begin position="1"/>
        <end position="29"/>
    </location>
</feature>
<proteinExistence type="predicted"/>
<evidence type="ECO:0000313" key="4">
    <source>
        <dbReference type="Proteomes" id="UP000076404"/>
    </source>
</evidence>
<feature type="region of interest" description="Disordered" evidence="1">
    <location>
        <begin position="83"/>
        <end position="102"/>
    </location>
</feature>
<dbReference type="KEGG" id="gph:GEMMAAP_12620"/>
<reference evidence="3 4" key="2">
    <citation type="journal article" date="2016" name="Environ. Microbiol. Rep.">
        <title>Metagenomic evidence for the presence of phototrophic Gemmatimonadetes bacteria in diverse environments.</title>
        <authorList>
            <person name="Zeng Y."/>
            <person name="Baumbach J."/>
            <person name="Barbosa E.G."/>
            <person name="Azevedo V."/>
            <person name="Zhang C."/>
            <person name="Koblizek M."/>
        </authorList>
    </citation>
    <scope>NUCLEOTIDE SEQUENCE [LARGE SCALE GENOMIC DNA]</scope>
    <source>
        <strain evidence="3 4">AP64</strain>
    </source>
</reference>
<evidence type="ECO:0000256" key="1">
    <source>
        <dbReference type="SAM" id="MobiDB-lite"/>
    </source>
</evidence>
<accession>A0A145Q490</accession>
<feature type="compositionally biased region" description="Basic and acidic residues" evidence="1">
    <location>
        <begin position="89"/>
        <end position="102"/>
    </location>
</feature>
<feature type="transmembrane region" description="Helical" evidence="2">
    <location>
        <begin position="64"/>
        <end position="82"/>
    </location>
</feature>
<name>A0A145Q490_9BACT</name>
<keyword evidence="2" id="KW-0812">Transmembrane</keyword>
<evidence type="ECO:0008006" key="5">
    <source>
        <dbReference type="Google" id="ProtNLM"/>
    </source>
</evidence>
<feature type="transmembrane region" description="Helical" evidence="2">
    <location>
        <begin position="32"/>
        <end position="52"/>
    </location>
</feature>
<sequence>MSQASSFRPRMDETPKKPTRDSKPQSDDVSPWALAGLGTQFFGSILLFVWVGNWLDHRFDTAPLFLLGGVLVGGGGTFYLSYRQLTKPRRPDPDHHDSTPRP</sequence>
<dbReference type="InterPro" id="IPR032820">
    <property type="entry name" value="ATPase_put"/>
</dbReference>
<dbReference type="eggNOG" id="ENOG502ZR6K">
    <property type="taxonomic scope" value="Bacteria"/>
</dbReference>
<dbReference type="Pfam" id="PF09527">
    <property type="entry name" value="ATPase_gene1"/>
    <property type="match status" value="1"/>
</dbReference>
<keyword evidence="4" id="KW-1185">Reference proteome</keyword>
<protein>
    <recommendedName>
        <fullName evidence="5">AtpZ/AtpI family protein</fullName>
    </recommendedName>
</protein>
<dbReference type="AlphaFoldDB" id="A0A145Q490"/>
<keyword evidence="2" id="KW-1133">Transmembrane helix</keyword>
<feature type="compositionally biased region" description="Basic and acidic residues" evidence="1">
    <location>
        <begin position="9"/>
        <end position="26"/>
    </location>
</feature>
<dbReference type="Proteomes" id="UP000076404">
    <property type="component" value="Chromosome"/>
</dbReference>
<organism evidence="3 4">
    <name type="scientific">Gemmatimonas phototrophica</name>
    <dbReference type="NCBI Taxonomy" id="1379270"/>
    <lineage>
        <taxon>Bacteria</taxon>
        <taxon>Pseudomonadati</taxon>
        <taxon>Gemmatimonadota</taxon>
        <taxon>Gemmatimonadia</taxon>
        <taxon>Gemmatimonadales</taxon>
        <taxon>Gemmatimonadaceae</taxon>
        <taxon>Gemmatimonas</taxon>
    </lineage>
</organism>
<dbReference type="STRING" id="1379270.GEMMAAP_12620"/>
<evidence type="ECO:0000256" key="2">
    <source>
        <dbReference type="SAM" id="Phobius"/>
    </source>
</evidence>